<geneLocation type="plasmid" evidence="3 4">
    <name>p1</name>
</geneLocation>
<keyword evidence="3" id="KW-0614">Plasmid</keyword>
<dbReference type="EMBL" id="CP019949">
    <property type="protein sequence ID" value="ARN83998.1"/>
    <property type="molecule type" value="Genomic_DNA"/>
</dbReference>
<accession>A0A1W6N2F3</accession>
<dbReference type="InterPro" id="IPR029058">
    <property type="entry name" value="AB_hydrolase_fold"/>
</dbReference>
<dbReference type="KEGG" id="mbry:B1812_22190"/>
<gene>
    <name evidence="3" type="ORF">B1812_22190</name>
</gene>
<name>A0A1W6N2F3_9HYPH</name>
<dbReference type="Gene3D" id="3.40.50.1820">
    <property type="entry name" value="alpha/beta hydrolase"/>
    <property type="match status" value="1"/>
</dbReference>
<dbReference type="SUPFAM" id="SSF53474">
    <property type="entry name" value="alpha/beta-Hydrolases"/>
    <property type="match status" value="1"/>
</dbReference>
<organism evidence="3 4">
    <name type="scientific">Methylocystis bryophila</name>
    <dbReference type="NCBI Taxonomy" id="655015"/>
    <lineage>
        <taxon>Bacteria</taxon>
        <taxon>Pseudomonadati</taxon>
        <taxon>Pseudomonadota</taxon>
        <taxon>Alphaproteobacteria</taxon>
        <taxon>Hyphomicrobiales</taxon>
        <taxon>Methylocystaceae</taxon>
        <taxon>Methylocystis</taxon>
    </lineage>
</organism>
<evidence type="ECO:0000256" key="1">
    <source>
        <dbReference type="ARBA" id="ARBA00007169"/>
    </source>
</evidence>
<dbReference type="InterPro" id="IPR012223">
    <property type="entry name" value="TEII"/>
</dbReference>
<evidence type="ECO:0000313" key="3">
    <source>
        <dbReference type="EMBL" id="ARN83998.1"/>
    </source>
</evidence>
<dbReference type="PANTHER" id="PTHR11487:SF0">
    <property type="entry name" value="S-ACYL FATTY ACID SYNTHASE THIOESTERASE, MEDIUM CHAIN"/>
    <property type="match status" value="1"/>
</dbReference>
<comment type="similarity">
    <text evidence="1">Belongs to the thioesterase family.</text>
</comment>
<dbReference type="Proteomes" id="UP000193978">
    <property type="component" value="Plasmid p1"/>
</dbReference>
<dbReference type="GO" id="GO:0008610">
    <property type="term" value="P:lipid biosynthetic process"/>
    <property type="evidence" value="ECO:0007669"/>
    <property type="project" value="TreeGrafter"/>
</dbReference>
<proteinExistence type="inferred from homology"/>
<dbReference type="PANTHER" id="PTHR11487">
    <property type="entry name" value="THIOESTERASE"/>
    <property type="match status" value="1"/>
</dbReference>
<keyword evidence="4" id="KW-1185">Reference proteome</keyword>
<dbReference type="RefSeq" id="WP_245300313.1">
    <property type="nucleotide sequence ID" value="NZ_AP027150.1"/>
</dbReference>
<sequence>MPNQTITLYCLPCAGASAAIYFPWRRKAPHWLRIEPVELPGRGMRSGEPPIPDFERLTAQLTNELAEQLSGPFALCGHSFGALLAYGIAHGLCANRKQLPVALFVAGCSAPTFRDDTRLARLDNDDAIIDELRELRGTPSELFDHPELLRLTVALANADFSACRSFRRLSEMPLDLDIFVSGGLSDEVKLEGLYAWSLESSRRTDVTLFEGGHFFLREKEELFLADLFAKLAQFR</sequence>
<evidence type="ECO:0000313" key="4">
    <source>
        <dbReference type="Proteomes" id="UP000193978"/>
    </source>
</evidence>
<dbReference type="AlphaFoldDB" id="A0A1W6N2F3"/>
<dbReference type="InterPro" id="IPR001031">
    <property type="entry name" value="Thioesterase"/>
</dbReference>
<evidence type="ECO:0000259" key="2">
    <source>
        <dbReference type="Pfam" id="PF00975"/>
    </source>
</evidence>
<dbReference type="Pfam" id="PF00975">
    <property type="entry name" value="Thioesterase"/>
    <property type="match status" value="1"/>
</dbReference>
<protein>
    <recommendedName>
        <fullName evidence="2">Thioesterase domain-containing protein</fullName>
    </recommendedName>
</protein>
<feature type="domain" description="Thioesterase" evidence="2">
    <location>
        <begin position="7"/>
        <end position="222"/>
    </location>
</feature>
<reference evidence="3 4" key="1">
    <citation type="submission" date="2017-02" db="EMBL/GenBank/DDBJ databases">
        <authorList>
            <person name="Peterson S.W."/>
        </authorList>
    </citation>
    <scope>NUCLEOTIDE SEQUENCE [LARGE SCALE GENOMIC DNA]</scope>
    <source>
        <strain evidence="3 4">S285</strain>
        <plasmid evidence="4">Plasmid p1</plasmid>
    </source>
</reference>